<dbReference type="InterPro" id="IPR008966">
    <property type="entry name" value="Adhesion_dom_sf"/>
</dbReference>
<dbReference type="Gene3D" id="2.60.40.3310">
    <property type="match status" value="1"/>
</dbReference>
<dbReference type="RefSeq" id="WP_320386035.1">
    <property type="nucleotide sequence ID" value="NZ_JARDVI010000002.1"/>
</dbReference>
<dbReference type="Proteomes" id="UP001270266">
    <property type="component" value="Unassembled WGS sequence"/>
</dbReference>
<dbReference type="SUPFAM" id="SSF49401">
    <property type="entry name" value="Bacterial adhesins"/>
    <property type="match status" value="2"/>
</dbReference>
<dbReference type="PANTHER" id="PTHR33420:SF3">
    <property type="entry name" value="FIMBRIAL SUBUNIT ELFA"/>
    <property type="match status" value="1"/>
</dbReference>
<name>A0ABU5D045_9ENTR</name>
<keyword evidence="4" id="KW-0281">Fimbrium</keyword>
<feature type="domain" description="Fimbrial-type adhesion" evidence="6">
    <location>
        <begin position="182"/>
        <end position="326"/>
    </location>
</feature>
<evidence type="ECO:0000256" key="3">
    <source>
        <dbReference type="ARBA" id="ARBA00022729"/>
    </source>
</evidence>
<comment type="subcellular location">
    <subcellularLocation>
        <location evidence="1">Fimbrium</location>
    </subcellularLocation>
</comment>
<dbReference type="EMBL" id="JARDVI010000002">
    <property type="protein sequence ID" value="MDY0417350.1"/>
    <property type="molecule type" value="Genomic_DNA"/>
</dbReference>
<gene>
    <name evidence="7" type="ORF">PYW49_06640</name>
</gene>
<evidence type="ECO:0000256" key="4">
    <source>
        <dbReference type="ARBA" id="ARBA00023263"/>
    </source>
</evidence>
<protein>
    <submittedName>
        <fullName evidence="7">Fimbrial protein</fullName>
    </submittedName>
</protein>
<dbReference type="PANTHER" id="PTHR33420">
    <property type="entry name" value="FIMBRIAL SUBUNIT ELFA-RELATED"/>
    <property type="match status" value="1"/>
</dbReference>
<keyword evidence="3 5" id="KW-0732">Signal</keyword>
<dbReference type="Pfam" id="PF00419">
    <property type="entry name" value="Fimbrial"/>
    <property type="match status" value="1"/>
</dbReference>
<keyword evidence="8" id="KW-1185">Reference proteome</keyword>
<feature type="chain" id="PRO_5046079757" evidence="5">
    <location>
        <begin position="24"/>
        <end position="326"/>
    </location>
</feature>
<accession>A0ABU5D045</accession>
<evidence type="ECO:0000256" key="1">
    <source>
        <dbReference type="ARBA" id="ARBA00004561"/>
    </source>
</evidence>
<evidence type="ECO:0000313" key="8">
    <source>
        <dbReference type="Proteomes" id="UP001270266"/>
    </source>
</evidence>
<dbReference type="InterPro" id="IPR050263">
    <property type="entry name" value="Bact_Fimbrial_Adh_Pro"/>
</dbReference>
<proteinExistence type="inferred from homology"/>
<dbReference type="Gene3D" id="2.60.40.1090">
    <property type="entry name" value="Fimbrial-type adhesion domain"/>
    <property type="match status" value="1"/>
</dbReference>
<feature type="signal peptide" evidence="5">
    <location>
        <begin position="1"/>
        <end position="23"/>
    </location>
</feature>
<comment type="caution">
    <text evidence="7">The sequence shown here is derived from an EMBL/GenBank/DDBJ whole genome shotgun (WGS) entry which is preliminary data.</text>
</comment>
<evidence type="ECO:0000313" key="7">
    <source>
        <dbReference type="EMBL" id="MDY0417350.1"/>
    </source>
</evidence>
<organism evidence="7 8">
    <name type="scientific">Enterobacter chinensis</name>
    <dbReference type="NCBI Taxonomy" id="3030997"/>
    <lineage>
        <taxon>Bacteria</taxon>
        <taxon>Pseudomonadati</taxon>
        <taxon>Pseudomonadota</taxon>
        <taxon>Gammaproteobacteria</taxon>
        <taxon>Enterobacterales</taxon>
        <taxon>Enterobacteriaceae</taxon>
        <taxon>Enterobacter</taxon>
    </lineage>
</organism>
<reference evidence="7 8" key="1">
    <citation type="submission" date="2023-02" db="EMBL/GenBank/DDBJ databases">
        <title>The draft genomes of Enterobacter strains.</title>
        <authorList>
            <person name="He Y."/>
            <person name="Feng Y."/>
            <person name="Zong Z."/>
        </authorList>
    </citation>
    <scope>NUCLEOTIDE SEQUENCE [LARGE SCALE GENOMIC DNA]</scope>
    <source>
        <strain evidence="7 8">170198</strain>
    </source>
</reference>
<dbReference type="InterPro" id="IPR000259">
    <property type="entry name" value="Adhesion_dom_fimbrial"/>
</dbReference>
<evidence type="ECO:0000256" key="5">
    <source>
        <dbReference type="SAM" id="SignalP"/>
    </source>
</evidence>
<comment type="similarity">
    <text evidence="2">Belongs to the fimbrial protein family.</text>
</comment>
<dbReference type="InterPro" id="IPR036937">
    <property type="entry name" value="Adhesion_dom_fimbrial_sf"/>
</dbReference>
<evidence type="ECO:0000256" key="2">
    <source>
        <dbReference type="ARBA" id="ARBA00006671"/>
    </source>
</evidence>
<sequence length="326" mass="33998">MFKYAFTLLLLVSCTFMMPRAHAENCTSADLPYTLNAGTLAVPTTLSTGSVIPGSTQTHIVNGSCTGTVSNRTIISCYYGTGNEVDGFPGVYATGVAGVGIELLNNSGQIIRGKGMGCNTTSTPMGTIGTDSNQTFSFSYTIKLIKTGPSVGSGTLSQALNVYGFGDYASNGINGANNVSHYSATLSQRTATCSIDPLNLTVTLGNFPVTQFTHVGSYSAWKTFTITATCSEEVNLTASVTSANGVNSQYGDVINLTPGSDSATGVGVRMLIDGVDLMYNYPLPFGGTAEPGVPMALPFSIQYYQTASTVTAGKANTVMTIDIEYK</sequence>
<evidence type="ECO:0000259" key="6">
    <source>
        <dbReference type="Pfam" id="PF00419"/>
    </source>
</evidence>